<protein>
    <submittedName>
        <fullName evidence="1">Uncharacterized protein</fullName>
    </submittedName>
</protein>
<keyword evidence="2" id="KW-1185">Reference proteome</keyword>
<accession>A0ACB0JNR3</accession>
<evidence type="ECO:0000313" key="1">
    <source>
        <dbReference type="EMBL" id="CAJ2645630.1"/>
    </source>
</evidence>
<name>A0ACB0JNR3_TRIPR</name>
<gene>
    <name evidence="1" type="ORF">MILVUS5_LOCUS14489</name>
</gene>
<organism evidence="1 2">
    <name type="scientific">Trifolium pratense</name>
    <name type="common">Red clover</name>
    <dbReference type="NCBI Taxonomy" id="57577"/>
    <lineage>
        <taxon>Eukaryota</taxon>
        <taxon>Viridiplantae</taxon>
        <taxon>Streptophyta</taxon>
        <taxon>Embryophyta</taxon>
        <taxon>Tracheophyta</taxon>
        <taxon>Spermatophyta</taxon>
        <taxon>Magnoliopsida</taxon>
        <taxon>eudicotyledons</taxon>
        <taxon>Gunneridae</taxon>
        <taxon>Pentapetalae</taxon>
        <taxon>rosids</taxon>
        <taxon>fabids</taxon>
        <taxon>Fabales</taxon>
        <taxon>Fabaceae</taxon>
        <taxon>Papilionoideae</taxon>
        <taxon>50 kb inversion clade</taxon>
        <taxon>NPAAA clade</taxon>
        <taxon>Hologalegina</taxon>
        <taxon>IRL clade</taxon>
        <taxon>Trifolieae</taxon>
        <taxon>Trifolium</taxon>
    </lineage>
</organism>
<reference evidence="1" key="1">
    <citation type="submission" date="2023-10" db="EMBL/GenBank/DDBJ databases">
        <authorList>
            <person name="Rodriguez Cubillos JULIANA M."/>
            <person name="De Vega J."/>
        </authorList>
    </citation>
    <scope>NUCLEOTIDE SEQUENCE</scope>
</reference>
<proteinExistence type="predicted"/>
<dbReference type="EMBL" id="CASHSV030000098">
    <property type="protein sequence ID" value="CAJ2645630.1"/>
    <property type="molecule type" value="Genomic_DNA"/>
</dbReference>
<comment type="caution">
    <text evidence="1">The sequence shown here is derived from an EMBL/GenBank/DDBJ whole genome shotgun (WGS) entry which is preliminary data.</text>
</comment>
<sequence>MFYCRGKPKKIYYDPIDYESIDDIDFWVNEDAPPELDINEIENLLYHHDAIPIVENLSRNNQGDDEFDTSEFQVEADNVVDGNGGSNGEDVGTSNVNFDYGETNLEDYNDY</sequence>
<dbReference type="Proteomes" id="UP001177021">
    <property type="component" value="Unassembled WGS sequence"/>
</dbReference>
<evidence type="ECO:0000313" key="2">
    <source>
        <dbReference type="Proteomes" id="UP001177021"/>
    </source>
</evidence>